<dbReference type="Pfam" id="PF17014">
    <property type="entry name" value="Mad3_BUB1_I_2"/>
    <property type="match status" value="1"/>
</dbReference>
<dbReference type="AlphaFoldDB" id="A0A086J4H8"/>
<dbReference type="Proteomes" id="UP000054524">
    <property type="component" value="Unassembled WGS sequence"/>
</dbReference>
<dbReference type="InterPro" id="IPR031522">
    <property type="entry name" value="Mad3_Bub1_I_2"/>
</dbReference>
<dbReference type="RefSeq" id="XP_052905601.1">
    <property type="nucleotide sequence ID" value="XM_053047776.1"/>
</dbReference>
<sequence length="592" mass="66675">MGIILENDTVQDKQLGNAILCYLNIPYFRNNTWYLALWKRLFELKHSAEILFLMRMKDIGLLNAWVYLQLHAHFLEKGCLSCAHAILVEGIKAQAYPIESLEEKVNYTIPKEHPLEVPARIRLFGKEWVCVVEYAHLAKTLQKEGRSVTYTEYRIIQHIRKEKRIEEEETEKGLNEVSLMFGSLRNRSTHNEADPSTEKESELEKESEPENLAEKSELSDYLPKRQKTNQVENAHIASTYSAEDLLEISKKETHMIKEFSKEAPGSADGSPNKSLNIGELSLAYTGSIQEVYKEAFTEITEGPDKADINSEEFLMAPEEDGSPGEADLSKAIDIDICESKNELYSKHGILQNSTVFGSPMVGSKLVIQEMLYIVKKQLGGSSFLATRIASLGDGNVTLNARDYALRSISDISEYTISRELDKTEHTIPIDLAVKYSDKLIVLSAYKEMGALDKALQLIVEKTGYIPETLSAHYVKEVLVIGMCLHKIGYDISACSLKDFVLSVENGKISIKLAMYKNVQLGNAFPARASKMASRILENTRIENTQSLLTHPLPLAQWISKLTAYTAQKKEASLLQSLFITQEVCIYEEAQLV</sequence>
<dbReference type="GeneID" id="77675091"/>
<evidence type="ECO:0000256" key="1">
    <source>
        <dbReference type="SAM" id="MobiDB-lite"/>
    </source>
</evidence>
<feature type="region of interest" description="Disordered" evidence="1">
    <location>
        <begin position="183"/>
        <end position="230"/>
    </location>
</feature>
<feature type="compositionally biased region" description="Basic and acidic residues" evidence="1">
    <location>
        <begin position="189"/>
        <end position="218"/>
    </location>
</feature>
<dbReference type="HOGENOM" id="CLU_470167_0_0_1"/>
<proteinExistence type="predicted"/>
<organism evidence="2 3">
    <name type="scientific">Nematocida ausubeli (strain ATCC PRA-371 / ERTm2)</name>
    <name type="common">Nematode killer fungus</name>
    <dbReference type="NCBI Taxonomy" id="1913371"/>
    <lineage>
        <taxon>Eukaryota</taxon>
        <taxon>Fungi</taxon>
        <taxon>Fungi incertae sedis</taxon>
        <taxon>Microsporidia</taxon>
        <taxon>Nematocida</taxon>
    </lineage>
</organism>
<evidence type="ECO:0000313" key="3">
    <source>
        <dbReference type="Proteomes" id="UP000054524"/>
    </source>
</evidence>
<keyword evidence="3" id="KW-1185">Reference proteome</keyword>
<evidence type="ECO:0000313" key="2">
    <source>
        <dbReference type="EMBL" id="KFG27046.1"/>
    </source>
</evidence>
<protein>
    <submittedName>
        <fullName evidence="2">Uncharacterized protein</fullName>
    </submittedName>
</protein>
<gene>
    <name evidence="2" type="ORF">NESG_00118</name>
</gene>
<dbReference type="Gene3D" id="1.25.40.430">
    <property type="match status" value="1"/>
</dbReference>
<name>A0A086J4H8_NEMA1</name>
<reference evidence="2 3" key="1">
    <citation type="journal article" date="2014" name="Genome Announc.">
        <title>Genome Sequence of the Microsporidian Species Nematocida sp1 Strain ERTm6 (ATCC PRA-372).</title>
        <authorList>
            <person name="Bakowski M.A."/>
            <person name="Priest M."/>
            <person name="Young S."/>
            <person name="Cuomo C.A."/>
            <person name="Troemel E.R."/>
        </authorList>
    </citation>
    <scope>NUCLEOTIDE SEQUENCE [LARGE SCALE GENOMIC DNA]</scope>
    <source>
        <strain evidence="2 3">ERTm6</strain>
    </source>
</reference>
<comment type="caution">
    <text evidence="2">The sequence shown here is derived from an EMBL/GenBank/DDBJ whole genome shotgun (WGS) entry which is preliminary data.</text>
</comment>
<dbReference type="EMBL" id="AKIJ01000001">
    <property type="protein sequence ID" value="KFG27046.1"/>
    <property type="molecule type" value="Genomic_DNA"/>
</dbReference>
<accession>A0A086J4H8</accession>